<dbReference type="AlphaFoldDB" id="A0A517W2N8"/>
<dbReference type="EMBL" id="CP037920">
    <property type="protein sequence ID" value="QDT99524.1"/>
    <property type="molecule type" value="Genomic_DNA"/>
</dbReference>
<accession>A0A517W2N8</accession>
<organism evidence="3 4">
    <name type="scientific">Gimesia aquarii</name>
    <dbReference type="NCBI Taxonomy" id="2527964"/>
    <lineage>
        <taxon>Bacteria</taxon>
        <taxon>Pseudomonadati</taxon>
        <taxon>Planctomycetota</taxon>
        <taxon>Planctomycetia</taxon>
        <taxon>Planctomycetales</taxon>
        <taxon>Planctomycetaceae</taxon>
        <taxon>Gimesia</taxon>
    </lineage>
</organism>
<keyword evidence="2" id="KW-0472">Membrane</keyword>
<dbReference type="KEGG" id="gaw:V144x_50350"/>
<reference evidence="3 4" key="1">
    <citation type="submission" date="2019-03" db="EMBL/GenBank/DDBJ databases">
        <title>Deep-cultivation of Planctomycetes and their phenomic and genomic characterization uncovers novel biology.</title>
        <authorList>
            <person name="Wiegand S."/>
            <person name="Jogler M."/>
            <person name="Boedeker C."/>
            <person name="Pinto D."/>
            <person name="Vollmers J."/>
            <person name="Rivas-Marin E."/>
            <person name="Kohn T."/>
            <person name="Peeters S.H."/>
            <person name="Heuer A."/>
            <person name="Rast P."/>
            <person name="Oberbeckmann S."/>
            <person name="Bunk B."/>
            <person name="Jeske O."/>
            <person name="Meyerdierks A."/>
            <person name="Storesund J.E."/>
            <person name="Kallscheuer N."/>
            <person name="Luecker S."/>
            <person name="Lage O.M."/>
            <person name="Pohl T."/>
            <person name="Merkel B.J."/>
            <person name="Hornburger P."/>
            <person name="Mueller R.-W."/>
            <person name="Bruemmer F."/>
            <person name="Labrenz M."/>
            <person name="Spormann A.M."/>
            <person name="Op den Camp H."/>
            <person name="Overmann J."/>
            <person name="Amann R."/>
            <person name="Jetten M.S.M."/>
            <person name="Mascher T."/>
            <person name="Medema M.H."/>
            <person name="Devos D.P."/>
            <person name="Kaster A.-K."/>
            <person name="Ovreas L."/>
            <person name="Rohde M."/>
            <person name="Galperin M.Y."/>
            <person name="Jogler C."/>
        </authorList>
    </citation>
    <scope>NUCLEOTIDE SEQUENCE [LARGE SCALE GENOMIC DNA]</scope>
    <source>
        <strain evidence="3 4">V144</strain>
    </source>
</reference>
<evidence type="ECO:0000313" key="4">
    <source>
        <dbReference type="Proteomes" id="UP000318704"/>
    </source>
</evidence>
<gene>
    <name evidence="3" type="ORF">V144x_50350</name>
</gene>
<keyword evidence="2" id="KW-1133">Transmembrane helix</keyword>
<keyword evidence="2" id="KW-0812">Transmembrane</keyword>
<feature type="region of interest" description="Disordered" evidence="1">
    <location>
        <begin position="93"/>
        <end position="118"/>
    </location>
</feature>
<feature type="transmembrane region" description="Helical" evidence="2">
    <location>
        <begin position="135"/>
        <end position="152"/>
    </location>
</feature>
<evidence type="ECO:0000256" key="2">
    <source>
        <dbReference type="SAM" id="Phobius"/>
    </source>
</evidence>
<dbReference type="RefSeq" id="WP_144989135.1">
    <property type="nucleotide sequence ID" value="NZ_CP037920.1"/>
</dbReference>
<evidence type="ECO:0000313" key="3">
    <source>
        <dbReference type="EMBL" id="QDT99524.1"/>
    </source>
</evidence>
<evidence type="ECO:0000256" key="1">
    <source>
        <dbReference type="SAM" id="MobiDB-lite"/>
    </source>
</evidence>
<dbReference type="Proteomes" id="UP000318704">
    <property type="component" value="Chromosome"/>
</dbReference>
<sequence precursor="true">MARWLKIPSKQKRQMEDVPEPYEIVCVCGVGLSGYRRKTPYRHACQQCDEIYFILPRNSYPAPKAKKKKKQLPTQKQVSEYFLNTSFVTQLREKRKQKQASRKQQDVRPEVAASPKLSPFELPTPSSRLITPFRAVLSGIVLIIGLTGYGIIHSRNLERATDTLKTATEAGETFLKQGDLIAANSAYLEAFEALEILGRTDQRANEIRQTSRELQSITSQAVSPVFEIAEEAASQIKQSDVDSWAALFDVRYADTWMIFETTLTPVAVESEAEPPRFRLNLPIILDEYQLNLELTAPSFSEYLKQHPGQPLIFAAQIDSFHQDAEQPGTGIILLNGKTAFLWSHLNLYEQLGIEFDEFHNRDQIEGILNQQTQYLGMSK</sequence>
<name>A0A517W2N8_9PLAN</name>
<protein>
    <submittedName>
        <fullName evidence="3">Uncharacterized protein</fullName>
    </submittedName>
</protein>
<proteinExistence type="predicted"/>